<dbReference type="SUPFAM" id="SSF159774">
    <property type="entry name" value="YerB-like"/>
    <property type="match status" value="1"/>
</dbReference>
<feature type="domain" description="DUF3048" evidence="4">
    <location>
        <begin position="224"/>
        <end position="323"/>
    </location>
</feature>
<dbReference type="Gene3D" id="3.50.90.10">
    <property type="entry name" value="YerB-like"/>
    <property type="match status" value="1"/>
</dbReference>
<dbReference type="PROSITE" id="PS51257">
    <property type="entry name" value="PROKAR_LIPOPROTEIN"/>
    <property type="match status" value="1"/>
</dbReference>
<evidence type="ECO:0000313" key="5">
    <source>
        <dbReference type="EMBL" id="HIY66034.1"/>
    </source>
</evidence>
<feature type="region of interest" description="Disordered" evidence="1">
    <location>
        <begin position="23"/>
        <end position="47"/>
    </location>
</feature>
<dbReference type="AlphaFoldDB" id="A0A9D2C9N5"/>
<feature type="compositionally biased region" description="Pro residues" evidence="1">
    <location>
        <begin position="30"/>
        <end position="43"/>
    </location>
</feature>
<reference evidence="5" key="1">
    <citation type="journal article" date="2021" name="PeerJ">
        <title>Extensive microbial diversity within the chicken gut microbiome revealed by metagenomics and culture.</title>
        <authorList>
            <person name="Gilroy R."/>
            <person name="Ravi A."/>
            <person name="Getino M."/>
            <person name="Pursley I."/>
            <person name="Horton D.L."/>
            <person name="Alikhan N.F."/>
            <person name="Baker D."/>
            <person name="Gharbi K."/>
            <person name="Hall N."/>
            <person name="Watson M."/>
            <person name="Adriaenssens E.M."/>
            <person name="Foster-Nyarko E."/>
            <person name="Jarju S."/>
            <person name="Secka A."/>
            <person name="Antonio M."/>
            <person name="Oren A."/>
            <person name="Chaudhuri R.R."/>
            <person name="La Ragione R."/>
            <person name="Hildebrand F."/>
            <person name="Pallen M.J."/>
        </authorList>
    </citation>
    <scope>NUCLEOTIDE SEQUENCE</scope>
    <source>
        <strain evidence="5">ChiGjej1B1-98</strain>
    </source>
</reference>
<keyword evidence="2" id="KW-0732">Signal</keyword>
<evidence type="ECO:0000259" key="4">
    <source>
        <dbReference type="Pfam" id="PF17479"/>
    </source>
</evidence>
<dbReference type="InterPro" id="IPR023158">
    <property type="entry name" value="YerB-like_sf"/>
</dbReference>
<feature type="signal peptide" evidence="2">
    <location>
        <begin position="1"/>
        <end position="24"/>
    </location>
</feature>
<proteinExistence type="predicted"/>
<feature type="domain" description="DUF3048" evidence="3">
    <location>
        <begin position="50"/>
        <end position="186"/>
    </location>
</feature>
<dbReference type="EMBL" id="DXDC01000207">
    <property type="protein sequence ID" value="HIY66034.1"/>
    <property type="molecule type" value="Genomic_DNA"/>
</dbReference>
<feature type="chain" id="PRO_5038579790" evidence="2">
    <location>
        <begin position="25"/>
        <end position="335"/>
    </location>
</feature>
<name>A0A9D2C9N5_9MICO</name>
<dbReference type="Pfam" id="PF17479">
    <property type="entry name" value="DUF3048_C"/>
    <property type="match status" value="1"/>
</dbReference>
<dbReference type="Pfam" id="PF11258">
    <property type="entry name" value="DUF3048"/>
    <property type="match status" value="1"/>
</dbReference>
<dbReference type="Proteomes" id="UP000824005">
    <property type="component" value="Unassembled WGS sequence"/>
</dbReference>
<protein>
    <submittedName>
        <fullName evidence="5">DUF3048 domain-containing protein</fullName>
    </submittedName>
</protein>
<accession>A0A9D2C9N5</accession>
<dbReference type="InterPro" id="IPR021416">
    <property type="entry name" value="DUF3048_N"/>
</dbReference>
<reference evidence="5" key="2">
    <citation type="submission" date="2021-04" db="EMBL/GenBank/DDBJ databases">
        <authorList>
            <person name="Gilroy R."/>
        </authorList>
    </citation>
    <scope>NUCLEOTIDE SEQUENCE</scope>
    <source>
        <strain evidence="5">ChiGjej1B1-98</strain>
    </source>
</reference>
<dbReference type="InterPro" id="IPR035328">
    <property type="entry name" value="DUF3048_C"/>
</dbReference>
<evidence type="ECO:0000256" key="2">
    <source>
        <dbReference type="SAM" id="SignalP"/>
    </source>
</evidence>
<sequence>MRSTRTIRASVAALLALALLTSCAADDPEPPPPSAPEPTPSPEEPAVAPLTGVEVPEELEHPALSAKIDNNPFARPQFGLEHADVVVEEFVEGGTTRYAATWHSHVPEEIGPVRSVRPMDPAIVGPYGGIIAYSGGHFIEQMQATGVTNVIHDSGQYDDVFYRMDDRIAPHNLLLSADEVVDRFSDLDAPDELWGFADEAADSAAQENGTDASLIELVYSPGESRTWECTDDTWTRAQNGQPDLDANGDQLSATNVIALSVEVQYVRGDVPETLLVGYEGAGFVSSGCSSVPVTWSQESVNDPLVLVTEDGEEIELAPGNTWIHLVPVTGSTSVS</sequence>
<gene>
    <name evidence="5" type="ORF">H9830_07140</name>
</gene>
<organism evidence="5 6">
    <name type="scientific">Candidatus Agrococcus pullicola</name>
    <dbReference type="NCBI Taxonomy" id="2838429"/>
    <lineage>
        <taxon>Bacteria</taxon>
        <taxon>Bacillati</taxon>
        <taxon>Actinomycetota</taxon>
        <taxon>Actinomycetes</taxon>
        <taxon>Micrococcales</taxon>
        <taxon>Microbacteriaceae</taxon>
        <taxon>Agrococcus</taxon>
    </lineage>
</organism>
<evidence type="ECO:0000313" key="6">
    <source>
        <dbReference type="Proteomes" id="UP000824005"/>
    </source>
</evidence>
<comment type="caution">
    <text evidence="5">The sequence shown here is derived from an EMBL/GenBank/DDBJ whole genome shotgun (WGS) entry which is preliminary data.</text>
</comment>
<evidence type="ECO:0000259" key="3">
    <source>
        <dbReference type="Pfam" id="PF11258"/>
    </source>
</evidence>
<evidence type="ECO:0000256" key="1">
    <source>
        <dbReference type="SAM" id="MobiDB-lite"/>
    </source>
</evidence>